<gene>
    <name evidence="1" type="ORF">GTA08_BOTSDO04218</name>
</gene>
<dbReference type="EMBL" id="WWBZ02000022">
    <property type="protein sequence ID" value="KAF4307965.1"/>
    <property type="molecule type" value="Genomic_DNA"/>
</dbReference>
<dbReference type="Proteomes" id="UP000572817">
    <property type="component" value="Unassembled WGS sequence"/>
</dbReference>
<organism evidence="1 2">
    <name type="scientific">Botryosphaeria dothidea</name>
    <dbReference type="NCBI Taxonomy" id="55169"/>
    <lineage>
        <taxon>Eukaryota</taxon>
        <taxon>Fungi</taxon>
        <taxon>Dikarya</taxon>
        <taxon>Ascomycota</taxon>
        <taxon>Pezizomycotina</taxon>
        <taxon>Dothideomycetes</taxon>
        <taxon>Dothideomycetes incertae sedis</taxon>
        <taxon>Botryosphaeriales</taxon>
        <taxon>Botryosphaeriaceae</taxon>
        <taxon>Botryosphaeria</taxon>
    </lineage>
</organism>
<evidence type="ECO:0000313" key="2">
    <source>
        <dbReference type="Proteomes" id="UP000572817"/>
    </source>
</evidence>
<keyword evidence="2" id="KW-1185">Reference proteome</keyword>
<reference evidence="1" key="1">
    <citation type="submission" date="2020-04" db="EMBL/GenBank/DDBJ databases">
        <title>Genome Assembly and Annotation of Botryosphaeria dothidea sdau 11-99, a Latent Pathogen of Apple Fruit Ring Rot in China.</title>
        <authorList>
            <person name="Yu C."/>
            <person name="Diao Y."/>
            <person name="Lu Q."/>
            <person name="Zhao J."/>
            <person name="Cui S."/>
            <person name="Peng C."/>
            <person name="He B."/>
            <person name="Liu H."/>
        </authorList>
    </citation>
    <scope>NUCLEOTIDE SEQUENCE [LARGE SCALE GENOMIC DNA]</scope>
    <source>
        <strain evidence="1">Sdau11-99</strain>
    </source>
</reference>
<evidence type="ECO:0000313" key="1">
    <source>
        <dbReference type="EMBL" id="KAF4307965.1"/>
    </source>
</evidence>
<name>A0A8H4IUZ4_9PEZI</name>
<protein>
    <submittedName>
        <fullName evidence="1">Uncharacterized protein</fullName>
    </submittedName>
</protein>
<dbReference type="OrthoDB" id="5429634at2759"/>
<dbReference type="AlphaFoldDB" id="A0A8H4IUZ4"/>
<sequence>MNIPKYYLMRCRYNSTFFVSTNNDIYPIYYADESFAKGAPFNETFLEHYDSRWDDIDDIKQIQQDLVEGSRFQNLSNTDCIKAYAKMLVEDRSRVILVVDRPENCSIFQDTWQSTPPFRYPGYEDCGNTSATSLYDTTEYTRGIRTDMSPLVNNWFYWICDQQNAYRYDGVDIGTETYDKPPNNLCSDGGWKDQLDADPWIVSGAGFDIASARK</sequence>
<accession>A0A8H4IUZ4</accession>
<comment type="caution">
    <text evidence="1">The sequence shown here is derived from an EMBL/GenBank/DDBJ whole genome shotgun (WGS) entry which is preliminary data.</text>
</comment>
<proteinExistence type="predicted"/>